<dbReference type="RefSeq" id="WP_203959450.1">
    <property type="nucleotide sequence ID" value="NZ_BOOV01000041.1"/>
</dbReference>
<keyword evidence="3" id="KW-1185">Reference proteome</keyword>
<proteinExistence type="predicted"/>
<organism evidence="2 3">
    <name type="scientific">Sphaerisporangium siamense</name>
    <dbReference type="NCBI Taxonomy" id="795645"/>
    <lineage>
        <taxon>Bacteria</taxon>
        <taxon>Bacillati</taxon>
        <taxon>Actinomycetota</taxon>
        <taxon>Actinomycetes</taxon>
        <taxon>Streptosporangiales</taxon>
        <taxon>Streptosporangiaceae</taxon>
        <taxon>Sphaerisporangium</taxon>
    </lineage>
</organism>
<dbReference type="Pfam" id="PF14361">
    <property type="entry name" value="RsbRD_N"/>
    <property type="match status" value="1"/>
</dbReference>
<feature type="domain" description="RsbT co-antagonist protein RsbRD N-terminal" evidence="1">
    <location>
        <begin position="2"/>
        <end position="128"/>
    </location>
</feature>
<name>A0A7W7D209_9ACTN</name>
<dbReference type="AlphaFoldDB" id="A0A7W7D209"/>
<evidence type="ECO:0000259" key="1">
    <source>
        <dbReference type="Pfam" id="PF14361"/>
    </source>
</evidence>
<dbReference type="EMBL" id="JACHND010000001">
    <property type="protein sequence ID" value="MBB4698850.1"/>
    <property type="molecule type" value="Genomic_DNA"/>
</dbReference>
<protein>
    <recommendedName>
        <fullName evidence="1">RsbT co-antagonist protein RsbRD N-terminal domain-containing protein</fullName>
    </recommendedName>
</protein>
<sequence>MRELPEYRREAADPQAYAETLDYAVWFRRRTVECVAEDRQLDAGDLSLIGSIGQQRARRGFSVPTARRVLALHANLMLRECHDAAEGHDVQELLRVLAWFGAQGARGCAAYLQAYMDEQHLRLSVATRVRTLAHLLLTGDAIAASLARSLGVALHDHYLVVIIRVHGDPATCSETTHDDLIASVFNDHLVPLPGSGRTSCSPWCRTTARGPCRPCRRRRRRPTATGS</sequence>
<reference evidence="2 3" key="1">
    <citation type="submission" date="2020-08" db="EMBL/GenBank/DDBJ databases">
        <title>Sequencing the genomes of 1000 actinobacteria strains.</title>
        <authorList>
            <person name="Klenk H.-P."/>
        </authorList>
    </citation>
    <scope>NUCLEOTIDE SEQUENCE [LARGE SCALE GENOMIC DNA]</scope>
    <source>
        <strain evidence="2 3">DSM 45784</strain>
    </source>
</reference>
<dbReference type="InterPro" id="IPR025751">
    <property type="entry name" value="RsbRD_N_dom"/>
</dbReference>
<evidence type="ECO:0000313" key="2">
    <source>
        <dbReference type="EMBL" id="MBB4698850.1"/>
    </source>
</evidence>
<dbReference type="Proteomes" id="UP000542210">
    <property type="component" value="Unassembled WGS sequence"/>
</dbReference>
<evidence type="ECO:0000313" key="3">
    <source>
        <dbReference type="Proteomes" id="UP000542210"/>
    </source>
</evidence>
<comment type="caution">
    <text evidence="2">The sequence shown here is derived from an EMBL/GenBank/DDBJ whole genome shotgun (WGS) entry which is preliminary data.</text>
</comment>
<gene>
    <name evidence="2" type="ORF">BJ982_000394</name>
</gene>
<accession>A0A7W7D209</accession>